<protein>
    <recommendedName>
        <fullName evidence="3">RING-type domain-containing protein</fullName>
    </recommendedName>
</protein>
<dbReference type="AlphaFoldDB" id="A0A5N6D7V5"/>
<keyword evidence="1" id="KW-0479">Metal-binding</keyword>
<feature type="region of interest" description="Disordered" evidence="2">
    <location>
        <begin position="157"/>
        <end position="191"/>
    </location>
</feature>
<dbReference type="EMBL" id="ML735029">
    <property type="protein sequence ID" value="KAB8201019.1"/>
    <property type="molecule type" value="Genomic_DNA"/>
</dbReference>
<feature type="domain" description="RING-type" evidence="3">
    <location>
        <begin position="73"/>
        <end position="127"/>
    </location>
</feature>
<dbReference type="InterPro" id="IPR013083">
    <property type="entry name" value="Znf_RING/FYVE/PHD"/>
</dbReference>
<keyword evidence="1" id="KW-0862">Zinc</keyword>
<dbReference type="VEuPathDB" id="FungiDB:BDV34DRAFT_180148"/>
<dbReference type="Proteomes" id="UP000326532">
    <property type="component" value="Unassembled WGS sequence"/>
</dbReference>
<dbReference type="Gene3D" id="3.30.40.10">
    <property type="entry name" value="Zinc/RING finger domain, C3HC4 (zinc finger)"/>
    <property type="match status" value="1"/>
</dbReference>
<reference evidence="4 5" key="1">
    <citation type="submission" date="2019-04" db="EMBL/GenBank/DDBJ databases">
        <title>Fungal friends and foes A comparative genomics study of 23 Aspergillus species from section Flavi.</title>
        <authorList>
            <consortium name="DOE Joint Genome Institute"/>
            <person name="Kjaerbolling I."/>
            <person name="Vesth T.C."/>
            <person name="Frisvad J.C."/>
            <person name="Nybo J.L."/>
            <person name="Theobald S."/>
            <person name="Kildgaard S."/>
            <person name="Petersen T.I."/>
            <person name="Kuo A."/>
            <person name="Sato A."/>
            <person name="Lyhne E.K."/>
            <person name="Kogle M.E."/>
            <person name="Wiebenga A."/>
            <person name="Kun R.S."/>
            <person name="Lubbers R.J."/>
            <person name="Makela M.R."/>
            <person name="Barry K."/>
            <person name="Chovatia M."/>
            <person name="Clum A."/>
            <person name="Daum C."/>
            <person name="Haridas S."/>
            <person name="He G."/>
            <person name="LaButti K."/>
            <person name="Lipzen A."/>
            <person name="Mondo S."/>
            <person name="Pangilinan J."/>
            <person name="Riley R."/>
            <person name="Salamov A."/>
            <person name="Simmons B.A."/>
            <person name="Magnuson J.K."/>
            <person name="Henrissat B."/>
            <person name="Mortensen U.H."/>
            <person name="Larsen T.O."/>
            <person name="De vries R.P."/>
            <person name="Grigoriev I.V."/>
            <person name="Machida M."/>
            <person name="Baker S.E."/>
            <person name="Andersen M.R."/>
        </authorList>
    </citation>
    <scope>NUCLEOTIDE SEQUENCE [LARGE SCALE GENOMIC DNA]</scope>
    <source>
        <strain evidence="4 5">CBS 117618</strain>
    </source>
</reference>
<sequence>MTSMTSSNESRYKPPRIPLRVISTPSADAWKLQQYDELVSKAKRISQIDFRHIDFNPSDRPKPPPAAAPKTECVACFERLPSTYFPSESITETCTHENQTCKRCLRLYLTSQLDSISPEGTIACPVCGEGMSESDIQEWASQETFTRFLALRTQAEGGSTGGLQQEGLELSAGDYDTVSRRSSSTTNGKRPKLGRLWNRLVRKMSNGSEYEAWGISTNLDQGRRTPTKQ</sequence>
<dbReference type="SUPFAM" id="SSF57850">
    <property type="entry name" value="RING/U-box"/>
    <property type="match status" value="1"/>
</dbReference>
<evidence type="ECO:0000256" key="2">
    <source>
        <dbReference type="SAM" id="MobiDB-lite"/>
    </source>
</evidence>
<organism evidence="4 5">
    <name type="scientific">Aspergillus parasiticus</name>
    <dbReference type="NCBI Taxonomy" id="5067"/>
    <lineage>
        <taxon>Eukaryota</taxon>
        <taxon>Fungi</taxon>
        <taxon>Dikarya</taxon>
        <taxon>Ascomycota</taxon>
        <taxon>Pezizomycotina</taxon>
        <taxon>Eurotiomycetes</taxon>
        <taxon>Eurotiomycetidae</taxon>
        <taxon>Eurotiales</taxon>
        <taxon>Aspergillaceae</taxon>
        <taxon>Aspergillus</taxon>
        <taxon>Aspergillus subgen. Circumdati</taxon>
    </lineage>
</organism>
<name>A0A5N6D7V5_ASPPA</name>
<dbReference type="PROSITE" id="PS50089">
    <property type="entry name" value="ZF_RING_2"/>
    <property type="match status" value="1"/>
</dbReference>
<evidence type="ECO:0000313" key="4">
    <source>
        <dbReference type="EMBL" id="KAB8201019.1"/>
    </source>
</evidence>
<dbReference type="GO" id="GO:0008270">
    <property type="term" value="F:zinc ion binding"/>
    <property type="evidence" value="ECO:0007669"/>
    <property type="project" value="UniProtKB-KW"/>
</dbReference>
<gene>
    <name evidence="4" type="ORF">BDV34DRAFT_180148</name>
</gene>
<proteinExistence type="predicted"/>
<evidence type="ECO:0000313" key="5">
    <source>
        <dbReference type="Proteomes" id="UP000326532"/>
    </source>
</evidence>
<evidence type="ECO:0000256" key="1">
    <source>
        <dbReference type="PROSITE-ProRule" id="PRU00175"/>
    </source>
</evidence>
<dbReference type="InterPro" id="IPR001841">
    <property type="entry name" value="Znf_RING"/>
</dbReference>
<keyword evidence="1" id="KW-0863">Zinc-finger</keyword>
<accession>A0A5N6D7V5</accession>
<evidence type="ECO:0000259" key="3">
    <source>
        <dbReference type="PROSITE" id="PS50089"/>
    </source>
</evidence>
<dbReference type="OMA" id="SEYEAWG"/>
<keyword evidence="5" id="KW-1185">Reference proteome</keyword>